<dbReference type="AlphaFoldDB" id="B5W9G4"/>
<accession>B5W9G4</accession>
<gene>
    <name evidence="1" type="ORF">AmaxDRAFT_5414</name>
</gene>
<comment type="caution">
    <text evidence="1">The sequence shown here is derived from an EMBL/GenBank/DDBJ whole genome shotgun (WGS) entry which is preliminary data.</text>
</comment>
<name>B5W9G4_LIMMA</name>
<reference evidence="1 2" key="1">
    <citation type="journal article" date="2011" name="Appl. Environ. Microbiol.">
        <title>Contribution of a Sodium Ion Gradient to Energy Conservation during Fermentation in the Cyanobacterium Arthrospira (Spirulina) maxima CS-328.</title>
        <authorList>
            <person name="Carrieri D."/>
            <person name="Ananyev G."/>
            <person name="Lenz O."/>
            <person name="Bryant D.A."/>
            <person name="Dismukes G.C."/>
        </authorList>
    </citation>
    <scope>NUCLEOTIDE SEQUENCE [LARGE SCALE GENOMIC DNA]</scope>
    <source>
        <strain evidence="1 2">CS-328</strain>
    </source>
</reference>
<evidence type="ECO:0000313" key="2">
    <source>
        <dbReference type="Proteomes" id="UP000004061"/>
    </source>
</evidence>
<protein>
    <submittedName>
        <fullName evidence="1">Uncharacterized protein</fullName>
    </submittedName>
</protein>
<keyword evidence="2" id="KW-1185">Reference proteome</keyword>
<dbReference type="Proteomes" id="UP000004061">
    <property type="component" value="Unassembled WGS sequence"/>
</dbReference>
<proteinExistence type="predicted"/>
<dbReference type="EMBL" id="ABYK01000084">
    <property type="protein sequence ID" value="EDZ91815.1"/>
    <property type="molecule type" value="Genomic_DNA"/>
</dbReference>
<organism evidence="1 2">
    <name type="scientific">Limnospira maxima CS-328</name>
    <dbReference type="NCBI Taxonomy" id="513049"/>
    <lineage>
        <taxon>Bacteria</taxon>
        <taxon>Bacillati</taxon>
        <taxon>Cyanobacteriota</taxon>
        <taxon>Cyanophyceae</taxon>
        <taxon>Oscillatoriophycideae</taxon>
        <taxon>Oscillatoriales</taxon>
        <taxon>Sirenicapillariaceae</taxon>
        <taxon>Limnospira</taxon>
    </lineage>
</organism>
<evidence type="ECO:0000313" key="1">
    <source>
        <dbReference type="EMBL" id="EDZ91815.1"/>
    </source>
</evidence>
<sequence>MVPDSSGGACSIHLSHSPSHLLYGNRFLCLYVDFLDNFKKFARQVSPKGLTKAGDFWYYIDILLHNWIVAKIKKLSIFPLFYNSSMSLPKKLPPPPKNDFFLTLLNFLLQNLT</sequence>